<reference evidence="18 19" key="1">
    <citation type="submission" date="2020-08" db="EMBL/GenBank/DDBJ databases">
        <title>Aphidius gifuensis genome sequencing and assembly.</title>
        <authorList>
            <person name="Du Z."/>
        </authorList>
    </citation>
    <scope>NUCLEOTIDE SEQUENCE [LARGE SCALE GENOMIC DNA]</scope>
    <source>
        <strain evidence="18">YNYX2018</strain>
        <tissue evidence="18">Adults</tissue>
    </source>
</reference>
<keyword evidence="4" id="KW-0121">Carboxypeptidase</keyword>
<keyword evidence="10" id="KW-0325">Glycoprotein</keyword>
<evidence type="ECO:0000256" key="4">
    <source>
        <dbReference type="ARBA" id="ARBA00022645"/>
    </source>
</evidence>
<dbReference type="GO" id="GO:0005764">
    <property type="term" value="C:lysosome"/>
    <property type="evidence" value="ECO:0007669"/>
    <property type="project" value="UniProtKB-SubCell"/>
</dbReference>
<evidence type="ECO:0000256" key="14">
    <source>
        <dbReference type="ARBA" id="ARBA00066456"/>
    </source>
</evidence>
<evidence type="ECO:0000256" key="3">
    <source>
        <dbReference type="ARBA" id="ARBA00011738"/>
    </source>
</evidence>
<evidence type="ECO:0000256" key="16">
    <source>
        <dbReference type="ARBA" id="ARBA00076475"/>
    </source>
</evidence>
<evidence type="ECO:0000256" key="17">
    <source>
        <dbReference type="ARBA" id="ARBA00076608"/>
    </source>
</evidence>
<evidence type="ECO:0000256" key="5">
    <source>
        <dbReference type="ARBA" id="ARBA00022670"/>
    </source>
</evidence>
<evidence type="ECO:0000256" key="1">
    <source>
        <dbReference type="ARBA" id="ARBA00004371"/>
    </source>
</evidence>
<evidence type="ECO:0000256" key="6">
    <source>
        <dbReference type="ARBA" id="ARBA00022729"/>
    </source>
</evidence>
<organism evidence="18 19">
    <name type="scientific">Aphidius gifuensis</name>
    <name type="common">Parasitoid wasp</name>
    <dbReference type="NCBI Taxonomy" id="684658"/>
    <lineage>
        <taxon>Eukaryota</taxon>
        <taxon>Metazoa</taxon>
        <taxon>Ecdysozoa</taxon>
        <taxon>Arthropoda</taxon>
        <taxon>Hexapoda</taxon>
        <taxon>Insecta</taxon>
        <taxon>Pterygota</taxon>
        <taxon>Neoptera</taxon>
        <taxon>Endopterygota</taxon>
        <taxon>Hymenoptera</taxon>
        <taxon>Apocrita</taxon>
        <taxon>Ichneumonoidea</taxon>
        <taxon>Braconidae</taxon>
        <taxon>Aphidiinae</taxon>
        <taxon>Aphidius</taxon>
    </lineage>
</organism>
<keyword evidence="7" id="KW-0378">Hydrolase</keyword>
<keyword evidence="19" id="KW-1185">Reference proteome</keyword>
<dbReference type="GO" id="GO:0008239">
    <property type="term" value="F:dipeptidyl-peptidase activity"/>
    <property type="evidence" value="ECO:0007669"/>
    <property type="project" value="TreeGrafter"/>
</dbReference>
<dbReference type="GO" id="GO:0004185">
    <property type="term" value="F:serine-type carboxypeptidase activity"/>
    <property type="evidence" value="ECO:0007669"/>
    <property type="project" value="UniProtKB-EC"/>
</dbReference>
<evidence type="ECO:0000256" key="13">
    <source>
        <dbReference type="ARBA" id="ARBA00059701"/>
    </source>
</evidence>
<protein>
    <recommendedName>
        <fullName evidence="15">Lysosomal Pro-X carboxypeptidase</fullName>
        <ecNumber evidence="14">3.4.16.2</ecNumber>
    </recommendedName>
    <alternativeName>
        <fullName evidence="17">Proline carboxypeptidase</fullName>
    </alternativeName>
    <alternativeName>
        <fullName evidence="16">Prolylcarboxypeptidase</fullName>
    </alternativeName>
</protein>
<evidence type="ECO:0000256" key="12">
    <source>
        <dbReference type="ARBA" id="ARBA00052013"/>
    </source>
</evidence>
<comment type="catalytic activity">
    <reaction evidence="12">
        <text>Cleavage of a -Pro-|-Xaa bond to release a C-terminal amino acid.</text>
        <dbReference type="EC" id="3.4.16.2"/>
    </reaction>
</comment>
<keyword evidence="9" id="KW-1015">Disulfide bond</keyword>
<comment type="similarity">
    <text evidence="2">Belongs to the peptidase S28 family.</text>
</comment>
<dbReference type="EMBL" id="JACMRX010000005">
    <property type="protein sequence ID" value="KAF7989870.1"/>
    <property type="molecule type" value="Genomic_DNA"/>
</dbReference>
<keyword evidence="11" id="KW-0458">Lysosome</keyword>
<comment type="function">
    <text evidence="13">Cleaves C-terminal amino acids linked to proline in peptides such as angiotensin II, III and des-Arg9-bradykinin. This cleavage occurs at acidic pH, but enzymatic activity is retained with some substrates at neutral pH.</text>
</comment>
<dbReference type="AlphaFoldDB" id="A0A835CR65"/>
<dbReference type="InterPro" id="IPR029058">
    <property type="entry name" value="AB_hydrolase_fold"/>
</dbReference>
<comment type="subcellular location">
    <subcellularLocation>
        <location evidence="1">Lysosome</location>
    </subcellularLocation>
</comment>
<evidence type="ECO:0000256" key="15">
    <source>
        <dbReference type="ARBA" id="ARBA00073691"/>
    </source>
</evidence>
<comment type="caution">
    <text evidence="18">The sequence shown here is derived from an EMBL/GenBank/DDBJ whole genome shotgun (WGS) entry which is preliminary data.</text>
</comment>
<evidence type="ECO:0000256" key="10">
    <source>
        <dbReference type="ARBA" id="ARBA00023180"/>
    </source>
</evidence>
<evidence type="ECO:0000313" key="18">
    <source>
        <dbReference type="EMBL" id="KAF7989870.1"/>
    </source>
</evidence>
<accession>A0A835CR65</accession>
<sequence>MGGNQCIIPTSSIRLPRSLILKSTDTKLDQENNKNINEPTYKYVIKKFQVPVDHFSFSLNDTFEIRYLINDTWQKGNNPPIFFYTGNEGKIEVFAENTGFIWDIADSFGAIVVFAEHRYYGESLPYGNESYSNVKNLGYLTSQQALADYVDLIEFLKSNNNTKNSPVIAFGGSYGGMLSAWFRMKYPHIIQGAIAASAPILQFTGVTECNAFYRIVTSDFKAVNKICSLEISKSWNAINNITSTDDGKKCTTDIKTLKDWLSNVYINLAMVDYPYETNFLAPLPSKPIAKFCQHLMNETKTEKETLLSLKNAINIYANYTGKTDCIETNDAAPDLGATGWYYQACTEMVMPMCSDGIHDMFEIQPWNFDEYSNDCQKKYNVKPIENLACNTYGCKDLSTASNIVFSNGLLDPWSSGGVLRNLSSSSSAIIIPEGAHHLDLRGQNKADPYSVIQARNYHKYSINKWIKQYRL</sequence>
<dbReference type="SUPFAM" id="SSF53474">
    <property type="entry name" value="alpha/beta-Hydrolases"/>
    <property type="match status" value="1"/>
</dbReference>
<name>A0A835CR65_APHGI</name>
<dbReference type="PANTHER" id="PTHR11010:SF38">
    <property type="entry name" value="LYSOSOMAL PRO-X CARBOXYPEPTIDASE"/>
    <property type="match status" value="1"/>
</dbReference>
<dbReference type="Pfam" id="PF05577">
    <property type="entry name" value="Peptidase_S28"/>
    <property type="match status" value="1"/>
</dbReference>
<dbReference type="Proteomes" id="UP000639338">
    <property type="component" value="Unassembled WGS sequence"/>
</dbReference>
<dbReference type="Gene3D" id="3.40.50.1820">
    <property type="entry name" value="alpha/beta hydrolase"/>
    <property type="match status" value="1"/>
</dbReference>
<dbReference type="Gene3D" id="1.20.120.980">
    <property type="entry name" value="Serine carboxypeptidase S28, SKS domain"/>
    <property type="match status" value="1"/>
</dbReference>
<dbReference type="GO" id="GO:0006508">
    <property type="term" value="P:proteolysis"/>
    <property type="evidence" value="ECO:0007669"/>
    <property type="project" value="UniProtKB-KW"/>
</dbReference>
<evidence type="ECO:0000256" key="9">
    <source>
        <dbReference type="ARBA" id="ARBA00023157"/>
    </source>
</evidence>
<dbReference type="InterPro" id="IPR042269">
    <property type="entry name" value="Ser_carbopepase_S28_SKS"/>
</dbReference>
<dbReference type="FunFam" id="1.20.120.980:FF:000002">
    <property type="entry name" value="lysosomal Pro-X carboxypeptidase"/>
    <property type="match status" value="1"/>
</dbReference>
<evidence type="ECO:0000256" key="7">
    <source>
        <dbReference type="ARBA" id="ARBA00022801"/>
    </source>
</evidence>
<dbReference type="PANTHER" id="PTHR11010">
    <property type="entry name" value="PROTEASE S28 PRO-X CARBOXYPEPTIDASE-RELATED"/>
    <property type="match status" value="1"/>
</dbReference>
<gene>
    <name evidence="18" type="ORF">HCN44_008544</name>
</gene>
<dbReference type="OrthoDB" id="2130629at2759"/>
<evidence type="ECO:0000256" key="2">
    <source>
        <dbReference type="ARBA" id="ARBA00011079"/>
    </source>
</evidence>
<evidence type="ECO:0000256" key="11">
    <source>
        <dbReference type="ARBA" id="ARBA00023228"/>
    </source>
</evidence>
<evidence type="ECO:0000256" key="8">
    <source>
        <dbReference type="ARBA" id="ARBA00023145"/>
    </source>
</evidence>
<dbReference type="InterPro" id="IPR008758">
    <property type="entry name" value="Peptidase_S28"/>
</dbReference>
<evidence type="ECO:0000313" key="19">
    <source>
        <dbReference type="Proteomes" id="UP000639338"/>
    </source>
</evidence>
<keyword evidence="5" id="KW-0645">Protease</keyword>
<dbReference type="EC" id="3.4.16.2" evidence="14"/>
<comment type="subunit">
    <text evidence="3">Homodimer.</text>
</comment>
<keyword evidence="8" id="KW-0865">Zymogen</keyword>
<keyword evidence="6" id="KW-0732">Signal</keyword>
<proteinExistence type="inferred from homology"/>